<protein>
    <submittedName>
        <fullName evidence="1">Uncharacterized protein</fullName>
    </submittedName>
</protein>
<comment type="caution">
    <text evidence="1">The sequence shown here is derived from an EMBL/GenBank/DDBJ whole genome shotgun (WGS) entry which is preliminary data.</text>
</comment>
<evidence type="ECO:0000313" key="1">
    <source>
        <dbReference type="EMBL" id="RFO95167.1"/>
    </source>
</evidence>
<dbReference type="Proteomes" id="UP000260665">
    <property type="component" value="Unassembled WGS sequence"/>
</dbReference>
<organism evidence="1 2">
    <name type="scientific">Rhodoferax lacus</name>
    <dbReference type="NCBI Taxonomy" id="2184758"/>
    <lineage>
        <taxon>Bacteria</taxon>
        <taxon>Pseudomonadati</taxon>
        <taxon>Pseudomonadota</taxon>
        <taxon>Betaproteobacteria</taxon>
        <taxon>Burkholderiales</taxon>
        <taxon>Comamonadaceae</taxon>
        <taxon>Rhodoferax</taxon>
    </lineage>
</organism>
<dbReference type="OrthoDB" id="8896736at2"/>
<name>A0A3E1R775_9BURK</name>
<sequence>MNAKTMKHSASIWDGEVGNSRCIDVVHWEGDITPEQLANVATQISTVWQMVDLQLDPAHPLHGNAYHLRKMADDEYEEAEYLKRRAAFEARYAGKRVWVHGYHHEEDTETGTSEPFYYDTMFSTLFITLADIEALCDKHYGADVWDEYSLYLDDKLPTPLAIDF</sequence>
<keyword evidence="2" id="KW-1185">Reference proteome</keyword>
<evidence type="ECO:0000313" key="2">
    <source>
        <dbReference type="Proteomes" id="UP000260665"/>
    </source>
</evidence>
<accession>A0A3E1R775</accession>
<dbReference type="EMBL" id="QFZK01000021">
    <property type="protein sequence ID" value="RFO95167.1"/>
    <property type="molecule type" value="Genomic_DNA"/>
</dbReference>
<proteinExistence type="predicted"/>
<dbReference type="AlphaFoldDB" id="A0A3E1R775"/>
<reference evidence="1 2" key="1">
    <citation type="submission" date="2018-05" db="EMBL/GenBank/DDBJ databases">
        <title>Rhodoferax soyangensis sp.nov., isolated from an oligotrophic freshwater lake.</title>
        <authorList>
            <person name="Park M."/>
        </authorList>
    </citation>
    <scope>NUCLEOTIDE SEQUENCE [LARGE SCALE GENOMIC DNA]</scope>
    <source>
        <strain evidence="1 2">IMCC26218</strain>
    </source>
</reference>
<dbReference type="RefSeq" id="WP_117179921.1">
    <property type="nucleotide sequence ID" value="NZ_QFZK01000021.1"/>
</dbReference>
<gene>
    <name evidence="1" type="ORF">DIC66_19860</name>
</gene>